<keyword evidence="2" id="KW-0732">Signal</keyword>
<dbReference type="Proteomes" id="UP000304864">
    <property type="component" value="Chromosome"/>
</dbReference>
<dbReference type="InterPro" id="IPR007443">
    <property type="entry name" value="LpoA"/>
</dbReference>
<name>A0A4V1HHY6_9GAMM</name>
<dbReference type="AlphaFoldDB" id="A0A4V1HHY6"/>
<evidence type="ECO:0000313" key="4">
    <source>
        <dbReference type="Proteomes" id="UP000304864"/>
    </source>
</evidence>
<evidence type="ECO:0000256" key="2">
    <source>
        <dbReference type="SAM" id="SignalP"/>
    </source>
</evidence>
<reference evidence="3 4" key="1">
    <citation type="submission" date="2019-05" db="EMBL/GenBank/DDBJ databases">
        <title>Thiomicrorhabdus sediminis sp. nov, a novel sulfur-oxidizing bacterium isolated from coastal sediment.</title>
        <authorList>
            <person name="Liu X."/>
        </authorList>
    </citation>
    <scope>NUCLEOTIDE SEQUENCE [LARGE SCALE GENOMIC DNA]</scope>
    <source>
        <strain evidence="3 4">G1</strain>
    </source>
</reference>
<dbReference type="KEGG" id="thig:FE785_08405"/>
<organism evidence="3 4">
    <name type="scientific">Thiomicrorhabdus sediminis</name>
    <dbReference type="NCBI Taxonomy" id="2580412"/>
    <lineage>
        <taxon>Bacteria</taxon>
        <taxon>Pseudomonadati</taxon>
        <taxon>Pseudomonadota</taxon>
        <taxon>Gammaproteobacteria</taxon>
        <taxon>Thiotrichales</taxon>
        <taxon>Piscirickettsiaceae</taxon>
        <taxon>Thiomicrorhabdus</taxon>
    </lineage>
</organism>
<dbReference type="GO" id="GO:0030234">
    <property type="term" value="F:enzyme regulator activity"/>
    <property type="evidence" value="ECO:0007669"/>
    <property type="project" value="TreeGrafter"/>
</dbReference>
<dbReference type="InterPro" id="IPR028082">
    <property type="entry name" value="Peripla_BP_I"/>
</dbReference>
<proteinExistence type="predicted"/>
<keyword evidence="1" id="KW-0472">Membrane</keyword>
<dbReference type="EMBL" id="CP040602">
    <property type="protein sequence ID" value="QCU90653.1"/>
    <property type="molecule type" value="Genomic_DNA"/>
</dbReference>
<dbReference type="Gene3D" id="3.40.50.2300">
    <property type="match status" value="2"/>
</dbReference>
<keyword evidence="4" id="KW-1185">Reference proteome</keyword>
<dbReference type="PANTHER" id="PTHR38038:SF1">
    <property type="entry name" value="PENICILLIN-BINDING PROTEIN ACTIVATOR LPOA"/>
    <property type="match status" value="1"/>
</dbReference>
<protein>
    <recommendedName>
        <fullName evidence="5">LppC lipoprotein</fullName>
    </recommendedName>
</protein>
<feature type="signal peptide" evidence="2">
    <location>
        <begin position="1"/>
        <end position="38"/>
    </location>
</feature>
<feature type="chain" id="PRO_5020691263" description="LppC lipoprotein" evidence="2">
    <location>
        <begin position="39"/>
        <end position="550"/>
    </location>
</feature>
<dbReference type="GO" id="GO:0009252">
    <property type="term" value="P:peptidoglycan biosynthetic process"/>
    <property type="evidence" value="ECO:0007669"/>
    <property type="project" value="TreeGrafter"/>
</dbReference>
<evidence type="ECO:0000313" key="3">
    <source>
        <dbReference type="EMBL" id="QCU90653.1"/>
    </source>
</evidence>
<evidence type="ECO:0000256" key="1">
    <source>
        <dbReference type="ARBA" id="ARBA00023136"/>
    </source>
</evidence>
<sequence>MMSLKPFNLTKKNAMPKIRNALLLASSALMLNACTSTAPIEQKQAEAQTEVIAQPKAASALPSETLQAMDQQQLKRLLSNAAANQDWQAYLIYNQQLWVLSNDKQQADLEEQAWSIISSLNSAQIMQLQNSRSETVQAWLDLKTTLNQQNSAFDLGIINLQSFSADASFHKHLLPRLLEQRQQLSGAEQIAVLLPFDGKYKIVSNQIRNGIVKAYLASNQQATIRFYDSTDLANIQNLYSQAKLDGATRIIGPLRKQAIKELAGYQDASLVALNEVENSQFVQFSFLSANPSQQMLDKLQAANYERIGIMTTDNKKSLADAQQLQYLWQQLGHKAQIHIYPDSNPRLRKALGALINEDASIERKNNLRWMLGQNLDYFPRTRQDLDALVVFDNEQRMAVFRPQLDFFTIDMPILGSSALTPSDFQHKKINADMKDVRFLTYPAVLQPVDLSNKFEAFGWDSFLVSRHLNNLRDGACLTDGKTGILSLDDNRIRQKYVWAQYSKRGELNASQPLPIKQRLSTEAETANATNTEQLEAVTPDNNAIEVLPAN</sequence>
<dbReference type="GO" id="GO:0031241">
    <property type="term" value="C:periplasmic side of cell outer membrane"/>
    <property type="evidence" value="ECO:0007669"/>
    <property type="project" value="TreeGrafter"/>
</dbReference>
<evidence type="ECO:0008006" key="5">
    <source>
        <dbReference type="Google" id="ProtNLM"/>
    </source>
</evidence>
<dbReference type="SUPFAM" id="SSF53822">
    <property type="entry name" value="Periplasmic binding protein-like I"/>
    <property type="match status" value="1"/>
</dbReference>
<accession>A0A4V1HHY6</accession>
<dbReference type="Pfam" id="PF04348">
    <property type="entry name" value="LppC"/>
    <property type="match status" value="1"/>
</dbReference>
<gene>
    <name evidence="3" type="ORF">FE785_08405</name>
</gene>
<dbReference type="OrthoDB" id="6708821at2"/>
<dbReference type="CDD" id="cd06339">
    <property type="entry name" value="PBP1_YraM_LppC_lipoprotein-like"/>
    <property type="match status" value="1"/>
</dbReference>
<dbReference type="PANTHER" id="PTHR38038">
    <property type="entry name" value="PENICILLIN-BINDING PROTEIN ACTIVATOR LPOA"/>
    <property type="match status" value="1"/>
</dbReference>